<name>A0AA86N3G3_9BACT</name>
<evidence type="ECO:0000313" key="1">
    <source>
        <dbReference type="EMBL" id="CAI4033846.1"/>
    </source>
</evidence>
<dbReference type="KEGG" id="nti:DNFV4_04288"/>
<protein>
    <submittedName>
        <fullName evidence="1">Uncharacterized protein</fullName>
    </submittedName>
</protein>
<dbReference type="RefSeq" id="WP_289271272.1">
    <property type="nucleotide sequence ID" value="NZ_OX365700.1"/>
</dbReference>
<dbReference type="EMBL" id="OX365700">
    <property type="protein sequence ID" value="CAI4033846.1"/>
    <property type="molecule type" value="Genomic_DNA"/>
</dbReference>
<dbReference type="AlphaFoldDB" id="A0AA86N3G3"/>
<sequence length="455" mass="51263">MKLASELTAGVWVEVPESLDALLARLDDLARASGFALQRELALNEALRPYVQRREGSVLAPLPQEVQLANLFLYADYYPQDGQLTLIEQLRDVVTEHIPEEERVWMDPLKHSFLDLLEIVRAEESDAAVRLTLRSLGDGRQWTVVGSAILKTIPVGEALLTRLVRNPSPENERFVIAGCALRLSAADGQSLIESVQETRRTLEMQSGSFALGEWAEFAKRYGQVLLWGYAQARYDALVEAVVQIRYVTPEGRPFLYAVALYEHHEFRFLCDGMAELKGFDPVQDRTGEQGEKGQDGKPPARIWEFRTPSLVARITVTPVQLIVECDAPDRLETLKHQLASAFGYALHFRGETTAPPPRRVTEEDLAKTESYQLTVTPEEERDLLRSFLESVYLTWPDTASPALGVQTPRHAAADPVKRRQVAELIAQLERDDLGKRRTGTPAYDYAKLREHFDLS</sequence>
<accession>A0AA86N3G3</accession>
<proteinExistence type="predicted"/>
<reference evidence="1" key="1">
    <citation type="submission" date="2022-10" db="EMBL/GenBank/DDBJ databases">
        <authorList>
            <person name="Koch H."/>
        </authorList>
    </citation>
    <scope>NUCLEOTIDE SEQUENCE</scope>
    <source>
        <strain evidence="1">DNF</strain>
    </source>
</reference>
<evidence type="ECO:0000313" key="2">
    <source>
        <dbReference type="Proteomes" id="UP001179121"/>
    </source>
</evidence>
<gene>
    <name evidence="1" type="ORF">DNFV4_04288</name>
</gene>
<organism evidence="1 2">
    <name type="scientific">Nitrospira tepida</name>
    <dbReference type="NCBI Taxonomy" id="2973512"/>
    <lineage>
        <taxon>Bacteria</taxon>
        <taxon>Pseudomonadati</taxon>
        <taxon>Nitrospirota</taxon>
        <taxon>Nitrospiria</taxon>
        <taxon>Nitrospirales</taxon>
        <taxon>Nitrospiraceae</taxon>
        <taxon>Nitrospira</taxon>
    </lineage>
</organism>
<dbReference type="Proteomes" id="UP001179121">
    <property type="component" value="Chromosome"/>
</dbReference>
<keyword evidence="2" id="KW-1185">Reference proteome</keyword>